<evidence type="ECO:0000313" key="3">
    <source>
        <dbReference type="EMBL" id="KAA1261615.1"/>
    </source>
</evidence>
<dbReference type="GO" id="GO:0004300">
    <property type="term" value="F:enoyl-CoA hydratase activity"/>
    <property type="evidence" value="ECO:0007669"/>
    <property type="project" value="UniProtKB-EC"/>
</dbReference>
<gene>
    <name evidence="3" type="primary">paaF</name>
    <name evidence="3" type="ORF">LF1_41660</name>
</gene>
<sequence>MPQTIEQRIMQHVDVKIHQNVATILMDRPDSRNSLNPTLIEDLMTAFSDVHQEKGVTAVVLSGAGNDFCAGLDLGVMQEIASMPPGDAAPEWFNAWNQLTRLIEQMLRFPKPVIAAVDGSALGAGLSLALAADIIVASESAAFGSVAVRRGLVGATTTALLAFRFGSALAARMSLTGQPIDAAEACRLGICDKPVESSQVWVTAVDWANRCSQAPREAIQATKKVLNEDIGESLLTQLNAGAATGASVCTTDAAAEGIKAFCEKRPPDWSS</sequence>
<dbReference type="RefSeq" id="WP_238383125.1">
    <property type="nucleotide sequence ID" value="NZ_LWSK01000043.1"/>
</dbReference>
<comment type="caution">
    <text evidence="3">The sequence shown here is derived from an EMBL/GenBank/DDBJ whole genome shotgun (WGS) entry which is preliminary data.</text>
</comment>
<dbReference type="PROSITE" id="PS00166">
    <property type="entry name" value="ENOYL_COA_HYDRATASE"/>
    <property type="match status" value="1"/>
</dbReference>
<dbReference type="PANTHER" id="PTHR43459:SF1">
    <property type="entry name" value="EG:BACN32G11.4 PROTEIN"/>
    <property type="match status" value="1"/>
</dbReference>
<name>A0A5B1CNT3_9BACT</name>
<dbReference type="EC" id="4.2.1.17" evidence="3"/>
<comment type="similarity">
    <text evidence="1 2">Belongs to the enoyl-CoA hydratase/isomerase family.</text>
</comment>
<keyword evidence="4" id="KW-1185">Reference proteome</keyword>
<dbReference type="InterPro" id="IPR001753">
    <property type="entry name" value="Enoyl-CoA_hydra/iso"/>
</dbReference>
<reference evidence="3 4" key="1">
    <citation type="submission" date="2019-08" db="EMBL/GenBank/DDBJ databases">
        <title>Deep-cultivation of Planctomycetes and their phenomic and genomic characterization uncovers novel biology.</title>
        <authorList>
            <person name="Wiegand S."/>
            <person name="Jogler M."/>
            <person name="Boedeker C."/>
            <person name="Pinto D."/>
            <person name="Vollmers J."/>
            <person name="Rivas-Marin E."/>
            <person name="Kohn T."/>
            <person name="Peeters S.H."/>
            <person name="Heuer A."/>
            <person name="Rast P."/>
            <person name="Oberbeckmann S."/>
            <person name="Bunk B."/>
            <person name="Jeske O."/>
            <person name="Meyerdierks A."/>
            <person name="Storesund J.E."/>
            <person name="Kallscheuer N."/>
            <person name="Luecker S."/>
            <person name="Lage O.M."/>
            <person name="Pohl T."/>
            <person name="Merkel B.J."/>
            <person name="Hornburger P."/>
            <person name="Mueller R.-W."/>
            <person name="Bruemmer F."/>
            <person name="Labrenz M."/>
            <person name="Spormann A.M."/>
            <person name="Op Den Camp H."/>
            <person name="Overmann J."/>
            <person name="Amann R."/>
            <person name="Jetten M.S.M."/>
            <person name="Mascher T."/>
            <person name="Medema M.H."/>
            <person name="Devos D.P."/>
            <person name="Kaster A.-K."/>
            <person name="Ovreas L."/>
            <person name="Rohde M."/>
            <person name="Galperin M.Y."/>
            <person name="Jogler C."/>
        </authorList>
    </citation>
    <scope>NUCLEOTIDE SEQUENCE [LARGE SCALE GENOMIC DNA]</scope>
    <source>
        <strain evidence="3 4">LF1</strain>
    </source>
</reference>
<dbReference type="EMBL" id="VRLW01000001">
    <property type="protein sequence ID" value="KAA1261615.1"/>
    <property type="molecule type" value="Genomic_DNA"/>
</dbReference>
<dbReference type="Gene3D" id="3.90.226.10">
    <property type="entry name" value="2-enoyl-CoA Hydratase, Chain A, domain 1"/>
    <property type="match status" value="1"/>
</dbReference>
<protein>
    <submittedName>
        <fullName evidence="3">2,3-dehydroadipyl-CoA hydratase</fullName>
        <ecNumber evidence="3">4.2.1.17</ecNumber>
    </submittedName>
</protein>
<dbReference type="InterPro" id="IPR029045">
    <property type="entry name" value="ClpP/crotonase-like_dom_sf"/>
</dbReference>
<dbReference type="Gene3D" id="1.10.12.10">
    <property type="entry name" value="Lyase 2-enoyl-coa Hydratase, Chain A, domain 2"/>
    <property type="match status" value="1"/>
</dbReference>
<dbReference type="AlphaFoldDB" id="A0A5B1CNT3"/>
<dbReference type="InterPro" id="IPR018376">
    <property type="entry name" value="Enoyl-CoA_hyd/isom_CS"/>
</dbReference>
<keyword evidence="3" id="KW-0456">Lyase</keyword>
<evidence type="ECO:0000256" key="1">
    <source>
        <dbReference type="ARBA" id="ARBA00005254"/>
    </source>
</evidence>
<proteinExistence type="inferred from homology"/>
<accession>A0A5B1CNT3</accession>
<dbReference type="InterPro" id="IPR014748">
    <property type="entry name" value="Enoyl-CoA_hydra_C"/>
</dbReference>
<organism evidence="3 4">
    <name type="scientific">Rubripirellula obstinata</name>
    <dbReference type="NCBI Taxonomy" id="406547"/>
    <lineage>
        <taxon>Bacteria</taxon>
        <taxon>Pseudomonadati</taxon>
        <taxon>Planctomycetota</taxon>
        <taxon>Planctomycetia</taxon>
        <taxon>Pirellulales</taxon>
        <taxon>Pirellulaceae</taxon>
        <taxon>Rubripirellula</taxon>
    </lineage>
</organism>
<dbReference type="PANTHER" id="PTHR43459">
    <property type="entry name" value="ENOYL-COA HYDRATASE"/>
    <property type="match status" value="1"/>
</dbReference>
<dbReference type="SUPFAM" id="SSF52096">
    <property type="entry name" value="ClpP/crotonase"/>
    <property type="match status" value="1"/>
</dbReference>
<dbReference type="Proteomes" id="UP000322699">
    <property type="component" value="Unassembled WGS sequence"/>
</dbReference>
<evidence type="ECO:0000313" key="4">
    <source>
        <dbReference type="Proteomes" id="UP000322699"/>
    </source>
</evidence>
<evidence type="ECO:0000256" key="2">
    <source>
        <dbReference type="RuleBase" id="RU003707"/>
    </source>
</evidence>
<dbReference type="CDD" id="cd06558">
    <property type="entry name" value="crotonase-like"/>
    <property type="match status" value="1"/>
</dbReference>
<dbReference type="Pfam" id="PF00378">
    <property type="entry name" value="ECH_1"/>
    <property type="match status" value="1"/>
</dbReference>